<evidence type="ECO:0000256" key="3">
    <source>
        <dbReference type="ARBA" id="ARBA00023004"/>
    </source>
</evidence>
<sequence>MSCATAGGILLGAAGAFIIVLAGYVLGRAVYNIFFHPLRHFSGPMWTVASDFSKLWILRTKQQHRLGMAAHARYGPVVRVAPNLLAVSDARLLPQIYHRRAEKTDIFTQAILGDLAPPLEVRDWREHSTRRKRVASTFFQTNVRKLESDIDRCVLEWTAALDRRFADTGDRLDFANWSQWFAYDTICTLTLGKALGFVAEGCDVAGLLKNFHAMAPYAALVYALPWLCAPVLKSAFLRKLVLPSRLGDKEATERLMAFRDSLVQEKRAGRARVEKLSKEQGVTGATGVNNILAAKREDGSAIELEETGPNSFVLMVLASDTTAAFICGFVQHVLARPGVHARLLAEIQDFEHRGCFSSPVATFDDIQRMPYFVACYREVLRCQPPASILLSRLVGDQGLWLNGQYAPPGTEVGANPYVVNRDPTVFGDDAEEFRPERWLHGEDQAQVMERYMLTWGYGTRICLGKNIAMMETYKLLLHFFRRFRPSMADDKSEWTVQNLGLFVHRKMWLRIEPRHMETA</sequence>
<dbReference type="InParanoid" id="A0A177C0X0"/>
<dbReference type="InterPro" id="IPR017972">
    <property type="entry name" value="Cyt_P450_CS"/>
</dbReference>
<organism evidence="5 6">
    <name type="scientific">Paraphaeosphaeria sporulosa</name>
    <dbReference type="NCBI Taxonomy" id="1460663"/>
    <lineage>
        <taxon>Eukaryota</taxon>
        <taxon>Fungi</taxon>
        <taxon>Dikarya</taxon>
        <taxon>Ascomycota</taxon>
        <taxon>Pezizomycotina</taxon>
        <taxon>Dothideomycetes</taxon>
        <taxon>Pleosporomycetidae</taxon>
        <taxon>Pleosporales</taxon>
        <taxon>Massarineae</taxon>
        <taxon>Didymosphaeriaceae</taxon>
        <taxon>Paraphaeosphaeria</taxon>
    </lineage>
</organism>
<dbReference type="RefSeq" id="XP_018030625.1">
    <property type="nucleotide sequence ID" value="XM_018175011.1"/>
</dbReference>
<dbReference type="Proteomes" id="UP000077069">
    <property type="component" value="Unassembled WGS sequence"/>
</dbReference>
<dbReference type="GeneID" id="28758497"/>
<dbReference type="OrthoDB" id="3934656at2759"/>
<dbReference type="PANTHER" id="PTHR24305:SF85">
    <property type="entry name" value="P450, PUTATIVE (EUROFUNG)-RELATED"/>
    <property type="match status" value="1"/>
</dbReference>
<name>A0A177C0X0_9PLEO</name>
<evidence type="ECO:0000256" key="2">
    <source>
        <dbReference type="ARBA" id="ARBA00022723"/>
    </source>
</evidence>
<dbReference type="GO" id="GO:0016705">
    <property type="term" value="F:oxidoreductase activity, acting on paired donors, with incorporation or reduction of molecular oxygen"/>
    <property type="evidence" value="ECO:0007669"/>
    <property type="project" value="InterPro"/>
</dbReference>
<comment type="similarity">
    <text evidence="4">Belongs to the cytochrome P450 family.</text>
</comment>
<keyword evidence="4" id="KW-0349">Heme</keyword>
<evidence type="ECO:0000313" key="5">
    <source>
        <dbReference type="EMBL" id="OAG00260.1"/>
    </source>
</evidence>
<dbReference type="GO" id="GO:0005506">
    <property type="term" value="F:iron ion binding"/>
    <property type="evidence" value="ECO:0007669"/>
    <property type="project" value="InterPro"/>
</dbReference>
<dbReference type="Pfam" id="PF00067">
    <property type="entry name" value="p450"/>
    <property type="match status" value="1"/>
</dbReference>
<comment type="cofactor">
    <cofactor evidence="1">
        <name>heme</name>
        <dbReference type="ChEBI" id="CHEBI:30413"/>
    </cofactor>
</comment>
<dbReference type="GO" id="GO:0004497">
    <property type="term" value="F:monooxygenase activity"/>
    <property type="evidence" value="ECO:0007669"/>
    <property type="project" value="UniProtKB-KW"/>
</dbReference>
<evidence type="ECO:0000313" key="6">
    <source>
        <dbReference type="Proteomes" id="UP000077069"/>
    </source>
</evidence>
<keyword evidence="4 5" id="KW-0503">Monooxygenase</keyword>
<gene>
    <name evidence="5" type="ORF">CC84DRAFT_1103388</name>
</gene>
<dbReference type="STRING" id="1460663.A0A177C0X0"/>
<dbReference type="AlphaFoldDB" id="A0A177C0X0"/>
<accession>A0A177C0X0</accession>
<dbReference type="InterPro" id="IPR050121">
    <property type="entry name" value="Cytochrome_P450_monoxygenase"/>
</dbReference>
<dbReference type="Gene3D" id="1.10.630.10">
    <property type="entry name" value="Cytochrome P450"/>
    <property type="match status" value="1"/>
</dbReference>
<keyword evidence="4" id="KW-0560">Oxidoreductase</keyword>
<dbReference type="PROSITE" id="PS00086">
    <property type="entry name" value="CYTOCHROME_P450"/>
    <property type="match status" value="1"/>
</dbReference>
<proteinExistence type="inferred from homology"/>
<keyword evidence="6" id="KW-1185">Reference proteome</keyword>
<dbReference type="EMBL" id="KV441560">
    <property type="protein sequence ID" value="OAG00260.1"/>
    <property type="molecule type" value="Genomic_DNA"/>
</dbReference>
<protein>
    <submittedName>
        <fullName evidence="5">Cytochrome P450 monooxygenase</fullName>
    </submittedName>
</protein>
<dbReference type="PANTHER" id="PTHR24305">
    <property type="entry name" value="CYTOCHROME P450"/>
    <property type="match status" value="1"/>
</dbReference>
<dbReference type="InterPro" id="IPR001128">
    <property type="entry name" value="Cyt_P450"/>
</dbReference>
<evidence type="ECO:0000256" key="1">
    <source>
        <dbReference type="ARBA" id="ARBA00001971"/>
    </source>
</evidence>
<evidence type="ECO:0000256" key="4">
    <source>
        <dbReference type="RuleBase" id="RU000461"/>
    </source>
</evidence>
<keyword evidence="2 4" id="KW-0479">Metal-binding</keyword>
<dbReference type="InterPro" id="IPR036396">
    <property type="entry name" value="Cyt_P450_sf"/>
</dbReference>
<reference evidence="5 6" key="1">
    <citation type="submission" date="2016-05" db="EMBL/GenBank/DDBJ databases">
        <title>Comparative analysis of secretome profiles of manganese(II)-oxidizing ascomycete fungi.</title>
        <authorList>
            <consortium name="DOE Joint Genome Institute"/>
            <person name="Zeiner C.A."/>
            <person name="Purvine S.O."/>
            <person name="Zink E.M."/>
            <person name="Wu S."/>
            <person name="Pasa-Tolic L."/>
            <person name="Chaput D.L."/>
            <person name="Haridas S."/>
            <person name="Grigoriev I.V."/>
            <person name="Santelli C.M."/>
            <person name="Hansel C.M."/>
        </authorList>
    </citation>
    <scope>NUCLEOTIDE SEQUENCE [LARGE SCALE GENOMIC DNA]</scope>
    <source>
        <strain evidence="5 6">AP3s5-JAC2a</strain>
    </source>
</reference>
<dbReference type="GO" id="GO:0020037">
    <property type="term" value="F:heme binding"/>
    <property type="evidence" value="ECO:0007669"/>
    <property type="project" value="InterPro"/>
</dbReference>
<dbReference type="SUPFAM" id="SSF48264">
    <property type="entry name" value="Cytochrome P450"/>
    <property type="match status" value="1"/>
</dbReference>
<keyword evidence="3 4" id="KW-0408">Iron</keyword>